<feature type="transmembrane region" description="Helical" evidence="5">
    <location>
        <begin position="142"/>
        <end position="162"/>
    </location>
</feature>
<proteinExistence type="predicted"/>
<feature type="transmembrane region" description="Helical" evidence="5">
    <location>
        <begin position="17"/>
        <end position="39"/>
    </location>
</feature>
<dbReference type="GO" id="GO:0005886">
    <property type="term" value="C:plasma membrane"/>
    <property type="evidence" value="ECO:0007669"/>
    <property type="project" value="TreeGrafter"/>
</dbReference>
<dbReference type="Gene3D" id="1.20.1720.10">
    <property type="entry name" value="Multidrug resistance protein D"/>
    <property type="match status" value="1"/>
</dbReference>
<gene>
    <name evidence="6" type="ORF">BC643_0158</name>
</gene>
<name>A0A419W2X5_9BACT</name>
<evidence type="ECO:0000256" key="5">
    <source>
        <dbReference type="SAM" id="Phobius"/>
    </source>
</evidence>
<dbReference type="OrthoDB" id="1404010at2"/>
<dbReference type="InterPro" id="IPR036259">
    <property type="entry name" value="MFS_trans_sf"/>
</dbReference>
<keyword evidence="3 5" id="KW-1133">Transmembrane helix</keyword>
<evidence type="ECO:0000256" key="1">
    <source>
        <dbReference type="ARBA" id="ARBA00004141"/>
    </source>
</evidence>
<feature type="transmembrane region" description="Helical" evidence="5">
    <location>
        <begin position="241"/>
        <end position="260"/>
    </location>
</feature>
<dbReference type="SUPFAM" id="SSF103473">
    <property type="entry name" value="MFS general substrate transporter"/>
    <property type="match status" value="1"/>
</dbReference>
<evidence type="ECO:0000256" key="2">
    <source>
        <dbReference type="ARBA" id="ARBA00022692"/>
    </source>
</evidence>
<feature type="transmembrane region" description="Helical" evidence="5">
    <location>
        <begin position="345"/>
        <end position="366"/>
    </location>
</feature>
<dbReference type="AlphaFoldDB" id="A0A419W2X5"/>
<sequence length="533" mass="59604">MPNDNNKRIFKDWVPTWLIYVALALFLLPVACALGIYLGGMSTATSYFGVDQIDIRYSVIIYYISIVVGFPMEARFFNYFSSKPYLIGCVALSIAANLVMYLNHSFAVLLVVRFLAGTISLGLIGIVFNLVFNQFHAQRSRVLGYATMYSALFGTAPLAYIVDAWIFSNFNFNAIFLVGVFGILPGIILLSIILRNGIDLRRNGKISLKSLEWVSYILYAAGLLLLAYVILYGQYYHWFRSLRIILCFSASIVLLGLFIVRQIILKDPYINLRVFKTRNFRIGMGLLVLFYLGKGDMSLLNGFITNNVKLDVYHYGYTMLINFVGIVLGAFLAARYLLAGTRIRIIWMMGFGALLGYHLFALSVLNHQAEIEDLLLPLFLQGFGNGMLILSIVVFYVTAVPAEIGFSASVTGVLFRAITFTSSMALTSYSGLVFRKIHYQAFSGNITADEPLLADRLGEYKQALLQHGASAAESSSGAMNLLGKAVAGQDNLLFTRDYYIYMSCMLFAVLLLIATIPHFNYHIKKIRTKLIPI</sequence>
<feature type="transmembrane region" description="Helical" evidence="5">
    <location>
        <begin position="84"/>
        <end position="102"/>
    </location>
</feature>
<dbReference type="RefSeq" id="WP_120271274.1">
    <property type="nucleotide sequence ID" value="NZ_RAPN01000001.1"/>
</dbReference>
<dbReference type="PANTHER" id="PTHR23501">
    <property type="entry name" value="MAJOR FACILITATOR SUPERFAMILY"/>
    <property type="match status" value="1"/>
</dbReference>
<dbReference type="Gene3D" id="1.20.1250.20">
    <property type="entry name" value="MFS general substrate transporter like domains"/>
    <property type="match status" value="1"/>
</dbReference>
<feature type="transmembrane region" description="Helical" evidence="5">
    <location>
        <begin position="280"/>
        <end position="304"/>
    </location>
</feature>
<keyword evidence="4 5" id="KW-0472">Membrane</keyword>
<dbReference type="Proteomes" id="UP000283387">
    <property type="component" value="Unassembled WGS sequence"/>
</dbReference>
<feature type="transmembrane region" description="Helical" evidence="5">
    <location>
        <begin position="214"/>
        <end position="235"/>
    </location>
</feature>
<reference evidence="6 7" key="1">
    <citation type="submission" date="2018-09" db="EMBL/GenBank/DDBJ databases">
        <title>Genomic Encyclopedia of Archaeal and Bacterial Type Strains, Phase II (KMG-II): from individual species to whole genera.</title>
        <authorList>
            <person name="Goeker M."/>
        </authorList>
    </citation>
    <scope>NUCLEOTIDE SEQUENCE [LARGE SCALE GENOMIC DNA]</scope>
    <source>
        <strain evidence="6 7">DSM 27148</strain>
    </source>
</reference>
<feature type="transmembrane region" description="Helical" evidence="5">
    <location>
        <begin position="498"/>
        <end position="519"/>
    </location>
</feature>
<comment type="caution">
    <text evidence="6">The sequence shown here is derived from an EMBL/GenBank/DDBJ whole genome shotgun (WGS) entry which is preliminary data.</text>
</comment>
<feature type="transmembrane region" description="Helical" evidence="5">
    <location>
        <begin position="174"/>
        <end position="194"/>
    </location>
</feature>
<feature type="transmembrane region" description="Helical" evidence="5">
    <location>
        <begin position="108"/>
        <end position="130"/>
    </location>
</feature>
<keyword evidence="7" id="KW-1185">Reference proteome</keyword>
<evidence type="ECO:0000313" key="6">
    <source>
        <dbReference type="EMBL" id="RKD89825.1"/>
    </source>
</evidence>
<comment type="subcellular location">
    <subcellularLocation>
        <location evidence="1">Membrane</location>
        <topology evidence="1">Multi-pass membrane protein</topology>
    </subcellularLocation>
</comment>
<evidence type="ECO:0000256" key="4">
    <source>
        <dbReference type="ARBA" id="ARBA00023136"/>
    </source>
</evidence>
<dbReference type="EMBL" id="RAPN01000001">
    <property type="protein sequence ID" value="RKD89825.1"/>
    <property type="molecule type" value="Genomic_DNA"/>
</dbReference>
<evidence type="ECO:0008006" key="8">
    <source>
        <dbReference type="Google" id="ProtNLM"/>
    </source>
</evidence>
<accession>A0A419W2X5</accession>
<organism evidence="6 7">
    <name type="scientific">Mangrovibacterium diazotrophicum</name>
    <dbReference type="NCBI Taxonomy" id="1261403"/>
    <lineage>
        <taxon>Bacteria</taxon>
        <taxon>Pseudomonadati</taxon>
        <taxon>Bacteroidota</taxon>
        <taxon>Bacteroidia</taxon>
        <taxon>Marinilabiliales</taxon>
        <taxon>Prolixibacteraceae</taxon>
        <taxon>Mangrovibacterium</taxon>
    </lineage>
</organism>
<keyword evidence="2 5" id="KW-0812">Transmembrane</keyword>
<protein>
    <recommendedName>
        <fullName evidence="8">MFS transporter</fullName>
    </recommendedName>
</protein>
<dbReference type="GO" id="GO:0022857">
    <property type="term" value="F:transmembrane transporter activity"/>
    <property type="evidence" value="ECO:0007669"/>
    <property type="project" value="TreeGrafter"/>
</dbReference>
<feature type="transmembrane region" description="Helical" evidence="5">
    <location>
        <begin position="316"/>
        <end position="338"/>
    </location>
</feature>
<feature type="transmembrane region" description="Helical" evidence="5">
    <location>
        <begin position="59"/>
        <end position="77"/>
    </location>
</feature>
<feature type="transmembrane region" description="Helical" evidence="5">
    <location>
        <begin position="378"/>
        <end position="397"/>
    </location>
</feature>
<evidence type="ECO:0000256" key="3">
    <source>
        <dbReference type="ARBA" id="ARBA00022989"/>
    </source>
</evidence>
<evidence type="ECO:0000313" key="7">
    <source>
        <dbReference type="Proteomes" id="UP000283387"/>
    </source>
</evidence>
<feature type="transmembrane region" description="Helical" evidence="5">
    <location>
        <begin position="404"/>
        <end position="426"/>
    </location>
</feature>